<evidence type="ECO:0000313" key="5">
    <source>
        <dbReference type="Proteomes" id="UP001652640"/>
    </source>
</evidence>
<feature type="compositionally biased region" description="Basic residues" evidence="3">
    <location>
        <begin position="30"/>
        <end position="41"/>
    </location>
</feature>
<feature type="compositionally biased region" description="Basic and acidic residues" evidence="3">
    <location>
        <begin position="433"/>
        <end position="444"/>
    </location>
</feature>
<protein>
    <submittedName>
        <fullName evidence="6">RNA exonuclease 4 isoform X1</fullName>
    </submittedName>
</protein>
<evidence type="ECO:0000313" key="6">
    <source>
        <dbReference type="RefSeq" id="XP_070311797.1"/>
    </source>
</evidence>
<accession>A0ABM4H8A6</accession>
<feature type="region of interest" description="Disordered" evidence="3">
    <location>
        <begin position="1"/>
        <end position="192"/>
    </location>
</feature>
<gene>
    <name evidence="6" type="primary">REXO4</name>
</gene>
<dbReference type="InterPro" id="IPR047021">
    <property type="entry name" value="REXO1/3/4-like"/>
</dbReference>
<sequence>MVKARRPAAARAPRAPGAPRAPAPEAGPVRKPRRKKRVWRNKAREAGGTLGDDPGVVAVRPPKAPEDFSPNWKALQELLKQRSQTPQEPLLPSQTDSKKQPQRVQQNRNWISDKAKREAMGMENTDPEAKGASGPSGLLTSRKAAVQPEEKGARKRTGADVSPQQGGIKQKKRKAGEPTAPLPPAPPTEDDIWFDDVDPADIEAAIGPEAASIARKQLGQSESSVTLVKERAFGGLTKALAMDCEMVGVGPKGEESIVARVSLVNQHGRCVYDKHVKPTQPVTDYRTAVSGVQPADLAQGEEFEVVQREVADLLKGRILVGHALHNDLKVLACAYAVRSTVSGPPEEEDPGHSEVQAFQDPSEERTAISEAACRENPGDSGAAGGALFRPGRTGGNEAVCPGEEGLGEPLRGQAAPRPRGRQPGHLAGPRPEPPLRLRELRPRQTTDGAPRAAGGFQKQWRVACMPLS</sequence>
<evidence type="ECO:0000256" key="1">
    <source>
        <dbReference type="ARBA" id="ARBA00022722"/>
    </source>
</evidence>
<dbReference type="GO" id="GO:0004527">
    <property type="term" value="F:exonuclease activity"/>
    <property type="evidence" value="ECO:0007669"/>
    <property type="project" value="UniProtKB-KW"/>
</dbReference>
<dbReference type="SMART" id="SM00479">
    <property type="entry name" value="EXOIII"/>
    <property type="match status" value="1"/>
</dbReference>
<dbReference type="InterPro" id="IPR013520">
    <property type="entry name" value="Ribonucl_H"/>
</dbReference>
<keyword evidence="2" id="KW-0378">Hydrolase</keyword>
<feature type="compositionally biased region" description="Low complexity" evidence="3">
    <location>
        <begin position="9"/>
        <end position="29"/>
    </location>
</feature>
<evidence type="ECO:0000256" key="3">
    <source>
        <dbReference type="SAM" id="MobiDB-lite"/>
    </source>
</evidence>
<feature type="compositionally biased region" description="Polar residues" evidence="3">
    <location>
        <begin position="81"/>
        <end position="95"/>
    </location>
</feature>
<feature type="compositionally biased region" description="Basic and acidic residues" evidence="3">
    <location>
        <begin position="111"/>
        <end position="120"/>
    </location>
</feature>
<dbReference type="PANTHER" id="PTHR12801:SF158">
    <property type="entry name" value="RNA EXONUCLEASE 4"/>
    <property type="match status" value="1"/>
</dbReference>
<feature type="compositionally biased region" description="Basic and acidic residues" evidence="3">
    <location>
        <begin position="362"/>
        <end position="377"/>
    </location>
</feature>
<reference evidence="5" key="1">
    <citation type="journal article" date="2022" name="J. Hered.">
        <title>A De Novo Chromosome-Level Genome Assembly of the White-Tailed Deer, Odocoileus Virginianus.</title>
        <authorList>
            <person name="London E.W."/>
            <person name="Roca A.L."/>
            <person name="Novakofski J.E."/>
            <person name="Mateus-Pinilla N.E."/>
        </authorList>
    </citation>
    <scope>NUCLEOTIDE SEQUENCE [LARGE SCALE GENOMIC DNA]</scope>
</reference>
<dbReference type="Pfam" id="PF00929">
    <property type="entry name" value="RNase_T"/>
    <property type="match status" value="1"/>
</dbReference>
<keyword evidence="6" id="KW-0269">Exonuclease</keyword>
<dbReference type="SUPFAM" id="SSF53098">
    <property type="entry name" value="Ribonuclease H-like"/>
    <property type="match status" value="1"/>
</dbReference>
<dbReference type="Proteomes" id="UP001652640">
    <property type="component" value="Chromosome 2"/>
</dbReference>
<feature type="compositionally biased region" description="Low complexity" evidence="3">
    <location>
        <begin position="401"/>
        <end position="410"/>
    </location>
</feature>
<organism evidence="5 6">
    <name type="scientific">Odocoileus virginianus</name>
    <name type="common">White-tailed deer</name>
    <dbReference type="NCBI Taxonomy" id="9874"/>
    <lineage>
        <taxon>Eukaryota</taxon>
        <taxon>Metazoa</taxon>
        <taxon>Chordata</taxon>
        <taxon>Craniata</taxon>
        <taxon>Vertebrata</taxon>
        <taxon>Euteleostomi</taxon>
        <taxon>Mammalia</taxon>
        <taxon>Eutheria</taxon>
        <taxon>Laurasiatheria</taxon>
        <taxon>Artiodactyla</taxon>
        <taxon>Ruminantia</taxon>
        <taxon>Pecora</taxon>
        <taxon>Cervidae</taxon>
        <taxon>Odocoileinae</taxon>
        <taxon>Odocoileus</taxon>
    </lineage>
</organism>
<dbReference type="Gene3D" id="3.30.420.10">
    <property type="entry name" value="Ribonuclease H-like superfamily/Ribonuclease H"/>
    <property type="match status" value="1"/>
</dbReference>
<keyword evidence="1" id="KW-0540">Nuclease</keyword>
<dbReference type="InterPro" id="IPR036397">
    <property type="entry name" value="RNaseH_sf"/>
</dbReference>
<proteinExistence type="predicted"/>
<reference evidence="6" key="2">
    <citation type="submission" date="2025-08" db="UniProtKB">
        <authorList>
            <consortium name="RefSeq"/>
        </authorList>
    </citation>
    <scope>IDENTIFICATION</scope>
    <source>
        <tissue evidence="6">Tongue muscle</tissue>
    </source>
</reference>
<keyword evidence="5" id="KW-1185">Reference proteome</keyword>
<evidence type="ECO:0000256" key="2">
    <source>
        <dbReference type="ARBA" id="ARBA00022801"/>
    </source>
</evidence>
<evidence type="ECO:0000259" key="4">
    <source>
        <dbReference type="SMART" id="SM00479"/>
    </source>
</evidence>
<name>A0ABM4H8A6_ODOVR</name>
<dbReference type="RefSeq" id="XP_070311797.1">
    <property type="nucleotide sequence ID" value="XM_070455696.1"/>
</dbReference>
<feature type="domain" description="Exonuclease" evidence="4">
    <location>
        <begin position="238"/>
        <end position="364"/>
    </location>
</feature>
<dbReference type="GeneID" id="110134152"/>
<dbReference type="InterPro" id="IPR012337">
    <property type="entry name" value="RNaseH-like_sf"/>
</dbReference>
<dbReference type="PANTHER" id="PTHR12801">
    <property type="entry name" value="RNA EXONUCLEASE REXO1 / RECO3 FAMILY MEMBER-RELATED"/>
    <property type="match status" value="1"/>
</dbReference>
<feature type="region of interest" description="Disordered" evidence="3">
    <location>
        <begin position="341"/>
        <end position="458"/>
    </location>
</feature>